<feature type="domain" description="HD Cas3-type" evidence="13">
    <location>
        <begin position="24"/>
        <end position="213"/>
    </location>
</feature>
<dbReference type="NCBIfam" id="TIGR01596">
    <property type="entry name" value="cas3_HD"/>
    <property type="match status" value="1"/>
</dbReference>
<keyword evidence="5" id="KW-0547">Nucleotide-binding</keyword>
<dbReference type="Pfam" id="PF18019">
    <property type="entry name" value="Cas3_HD"/>
    <property type="match status" value="1"/>
</dbReference>
<keyword evidence="15" id="KW-1185">Reference proteome</keyword>
<feature type="region of interest" description="Disordered" evidence="11">
    <location>
        <begin position="1"/>
        <end position="33"/>
    </location>
</feature>
<dbReference type="SMART" id="SM00487">
    <property type="entry name" value="DEXDc"/>
    <property type="match status" value="1"/>
</dbReference>
<comment type="caution">
    <text evidence="14">The sequence shown here is derived from an EMBL/GenBank/DDBJ whole genome shotgun (WGS) entry which is preliminary data.</text>
</comment>
<evidence type="ECO:0000256" key="8">
    <source>
        <dbReference type="ARBA" id="ARBA00022840"/>
    </source>
</evidence>
<dbReference type="GO" id="GO:0005829">
    <property type="term" value="C:cytosol"/>
    <property type="evidence" value="ECO:0007669"/>
    <property type="project" value="TreeGrafter"/>
</dbReference>
<dbReference type="PROSITE" id="PS51194">
    <property type="entry name" value="HELICASE_CTER"/>
    <property type="match status" value="1"/>
</dbReference>
<reference evidence="14 15" key="1">
    <citation type="submission" date="2019-01" db="EMBL/GenBank/DDBJ databases">
        <title>Blautia sp. nov. KGMB01111 isolated human feces.</title>
        <authorList>
            <person name="Park J.-E."/>
            <person name="Kim J.-S."/>
            <person name="Park S.-H."/>
        </authorList>
    </citation>
    <scope>NUCLEOTIDE SEQUENCE [LARGE SCALE GENOMIC DNA]</scope>
    <source>
        <strain evidence="14 15">KGMB01111</strain>
    </source>
</reference>
<dbReference type="InterPro" id="IPR011545">
    <property type="entry name" value="DEAD/DEAH_box_helicase_dom"/>
</dbReference>
<dbReference type="EMBL" id="SDKC01000001">
    <property type="protein sequence ID" value="RXS76238.1"/>
    <property type="molecule type" value="Genomic_DNA"/>
</dbReference>
<dbReference type="PROSITE" id="PS51643">
    <property type="entry name" value="HD_CAS3"/>
    <property type="match status" value="1"/>
</dbReference>
<dbReference type="GO" id="GO:0003676">
    <property type="term" value="F:nucleic acid binding"/>
    <property type="evidence" value="ECO:0007669"/>
    <property type="project" value="InterPro"/>
</dbReference>
<dbReference type="Pfam" id="PF22590">
    <property type="entry name" value="Cas3-like_C_2"/>
    <property type="match status" value="1"/>
</dbReference>
<dbReference type="RefSeq" id="WP_129258832.1">
    <property type="nucleotide sequence ID" value="NZ_SDKC01000001.1"/>
</dbReference>
<dbReference type="InterPro" id="IPR038257">
    <property type="entry name" value="CRISPR-assoc_Cas3_HD_sf"/>
</dbReference>
<evidence type="ECO:0000256" key="9">
    <source>
        <dbReference type="ARBA" id="ARBA00023118"/>
    </source>
</evidence>
<dbReference type="Gene3D" id="3.40.50.300">
    <property type="entry name" value="P-loop containing nucleotide triphosphate hydrolases"/>
    <property type="match status" value="2"/>
</dbReference>
<dbReference type="GO" id="GO:0051607">
    <property type="term" value="P:defense response to virus"/>
    <property type="evidence" value="ECO:0007669"/>
    <property type="project" value="UniProtKB-KW"/>
</dbReference>
<keyword evidence="6" id="KW-0378">Hydrolase</keyword>
<dbReference type="NCBIfam" id="TIGR01587">
    <property type="entry name" value="cas3_core"/>
    <property type="match status" value="1"/>
</dbReference>
<feature type="domain" description="Helicase C-terminal" evidence="12">
    <location>
        <begin position="447"/>
        <end position="613"/>
    </location>
</feature>
<keyword evidence="3" id="KW-0540">Nuclease</keyword>
<evidence type="ECO:0000313" key="15">
    <source>
        <dbReference type="Proteomes" id="UP000290106"/>
    </source>
</evidence>
<dbReference type="GO" id="GO:0003724">
    <property type="term" value="F:RNA helicase activity"/>
    <property type="evidence" value="ECO:0007669"/>
    <property type="project" value="TreeGrafter"/>
</dbReference>
<evidence type="ECO:0000256" key="6">
    <source>
        <dbReference type="ARBA" id="ARBA00022801"/>
    </source>
</evidence>
<evidence type="ECO:0000256" key="7">
    <source>
        <dbReference type="ARBA" id="ARBA00022806"/>
    </source>
</evidence>
<evidence type="ECO:0000256" key="4">
    <source>
        <dbReference type="ARBA" id="ARBA00022723"/>
    </source>
</evidence>
<dbReference type="InterPro" id="IPR050079">
    <property type="entry name" value="DEAD_box_RNA_helicase"/>
</dbReference>
<evidence type="ECO:0000256" key="3">
    <source>
        <dbReference type="ARBA" id="ARBA00022722"/>
    </source>
</evidence>
<evidence type="ECO:0000256" key="11">
    <source>
        <dbReference type="SAM" id="MobiDB-lite"/>
    </source>
</evidence>
<dbReference type="Proteomes" id="UP000290106">
    <property type="component" value="Unassembled WGS sequence"/>
</dbReference>
<sequence>MKYYAKSKKKGLSDKERGKQIKEPEEEQKTLNSHQEDIVRCAEAFFEEYGRYFSEKEKRLVIEACRIHDWGKANLVFQTMINPELAGERKLNVKSISQIPHGHLSAVTLSQNEFFAMDDSFTKDDFGAFVTAVYHHHTRKDQEDSSELRTYGKKYYLEEISDYLGQIRTKLYCSNLNQLLFHNNGYSGKFLCDPAVWNEYLLIKGLLNKFDYTVSAGYESAELACDIREKRLKKEVESFLEGKDLRSAQQFMKEHTDDNLVVIAPTGSGKTEAALLWLDGEKGFYTLPLKVSSNAIYSRIKSGYGYEHAAILHSDSMAMYLKENPGSAWEKQEQAKLLANPVTVCTIDQLFTFVYRALGTEIFAATLKYSKLIIDEIQSYDPRSIATILYGLKTIQQMGGRYAIITATFPPVLKDFMEQYGLADQCLFADFTDNPDILIRHKVSIQYSEMYLEEIAKQGKTKKVLVICNTVSRAQEVYEKLRERNDSVWLLHSRFIRRDRNLLEQKIMEFSESDEVGIWVTTQIVEASLDIDFDILHTEMCTADSLLQRMGRCNRKGRRIPELSNIFVYDNKNGSGSIYEENLYQRSLEKLKKYEDILFSEKQKTKYMNEVYRTEAIRNTEYYRKIQDCMEKFSEIHPAEYTLSEAKVRDIKSITVIPDTIYEENQELFEEVEDRYLSKERKQEIRTKLQDLTMGINLRTCFGHPDGIDKAAIGSTDIHRTQFVYEFDCETLQGRGLLLGEKADSIFL</sequence>
<keyword evidence="9" id="KW-0051">Antiviral defense</keyword>
<dbReference type="InterPro" id="IPR014001">
    <property type="entry name" value="Helicase_ATP-bd"/>
</dbReference>
<gene>
    <name evidence="14" type="primary">cas3</name>
    <name evidence="14" type="ORF">ETP43_14215</name>
</gene>
<evidence type="ECO:0000313" key="14">
    <source>
        <dbReference type="EMBL" id="RXS76238.1"/>
    </source>
</evidence>
<dbReference type="GO" id="GO:0004518">
    <property type="term" value="F:nuclease activity"/>
    <property type="evidence" value="ECO:0007669"/>
    <property type="project" value="UniProtKB-KW"/>
</dbReference>
<keyword evidence="4" id="KW-0479">Metal-binding</keyword>
<dbReference type="InterPro" id="IPR054712">
    <property type="entry name" value="Cas3-like_dom"/>
</dbReference>
<proteinExistence type="inferred from homology"/>
<dbReference type="AlphaFoldDB" id="A0A4Q1RKJ0"/>
<dbReference type="SMART" id="SM00490">
    <property type="entry name" value="HELICc"/>
    <property type="match status" value="1"/>
</dbReference>
<dbReference type="InterPro" id="IPR006483">
    <property type="entry name" value="CRISPR-assoc_Cas3_HD"/>
</dbReference>
<dbReference type="Gene3D" id="1.10.3210.30">
    <property type="match status" value="1"/>
</dbReference>
<evidence type="ECO:0000256" key="5">
    <source>
        <dbReference type="ARBA" id="ARBA00022741"/>
    </source>
</evidence>
<dbReference type="CDD" id="cd09641">
    <property type="entry name" value="Cas3''_I"/>
    <property type="match status" value="1"/>
</dbReference>
<protein>
    <submittedName>
        <fullName evidence="14">CRISPR-associated helicase Cas3</fullName>
    </submittedName>
</protein>
<feature type="compositionally biased region" description="Basic and acidic residues" evidence="11">
    <location>
        <begin position="11"/>
        <end position="33"/>
    </location>
</feature>
<dbReference type="PANTHER" id="PTHR47959">
    <property type="entry name" value="ATP-DEPENDENT RNA HELICASE RHLE-RELATED"/>
    <property type="match status" value="1"/>
</dbReference>
<evidence type="ECO:0000259" key="13">
    <source>
        <dbReference type="PROSITE" id="PS51643"/>
    </source>
</evidence>
<dbReference type="Pfam" id="PF00270">
    <property type="entry name" value="DEAD"/>
    <property type="match status" value="1"/>
</dbReference>
<feature type="compositionally biased region" description="Basic residues" evidence="11">
    <location>
        <begin position="1"/>
        <end position="10"/>
    </location>
</feature>
<evidence type="ECO:0000256" key="1">
    <source>
        <dbReference type="ARBA" id="ARBA00006847"/>
    </source>
</evidence>
<dbReference type="GO" id="GO:0016787">
    <property type="term" value="F:hydrolase activity"/>
    <property type="evidence" value="ECO:0007669"/>
    <property type="project" value="UniProtKB-KW"/>
</dbReference>
<dbReference type="OrthoDB" id="9810236at2"/>
<comment type="similarity">
    <text evidence="1">In the N-terminal section; belongs to the CRISPR-associated nuclease Cas3-HD family.</text>
</comment>
<dbReference type="InterPro" id="IPR001650">
    <property type="entry name" value="Helicase_C-like"/>
</dbReference>
<accession>A0A4Q1RKJ0</accession>
<evidence type="ECO:0000256" key="2">
    <source>
        <dbReference type="ARBA" id="ARBA00009046"/>
    </source>
</evidence>
<evidence type="ECO:0000256" key="10">
    <source>
        <dbReference type="ARBA" id="ARBA00038437"/>
    </source>
</evidence>
<dbReference type="GO" id="GO:0046872">
    <property type="term" value="F:metal ion binding"/>
    <property type="evidence" value="ECO:0007669"/>
    <property type="project" value="UniProtKB-KW"/>
</dbReference>
<keyword evidence="8" id="KW-0067">ATP-binding</keyword>
<dbReference type="GO" id="GO:0005524">
    <property type="term" value="F:ATP binding"/>
    <property type="evidence" value="ECO:0007669"/>
    <property type="project" value="UniProtKB-KW"/>
</dbReference>
<dbReference type="PANTHER" id="PTHR47959:SF16">
    <property type="entry name" value="CRISPR-ASSOCIATED NUCLEASE_HELICASE CAS3-RELATED"/>
    <property type="match status" value="1"/>
</dbReference>
<comment type="similarity">
    <text evidence="10">Belongs to the DEAD box helicase family.</text>
</comment>
<dbReference type="SUPFAM" id="SSF52540">
    <property type="entry name" value="P-loop containing nucleoside triphosphate hydrolases"/>
    <property type="match status" value="1"/>
</dbReference>
<dbReference type="InterPro" id="IPR006474">
    <property type="entry name" value="Helicase_Cas3_CRISPR-ass_core"/>
</dbReference>
<organism evidence="14 15">
    <name type="scientific">Blautia faecicola</name>
    <dbReference type="NCBI Taxonomy" id="2509240"/>
    <lineage>
        <taxon>Bacteria</taxon>
        <taxon>Bacillati</taxon>
        <taxon>Bacillota</taxon>
        <taxon>Clostridia</taxon>
        <taxon>Lachnospirales</taxon>
        <taxon>Lachnospiraceae</taxon>
        <taxon>Blautia</taxon>
    </lineage>
</organism>
<dbReference type="InterPro" id="IPR027417">
    <property type="entry name" value="P-loop_NTPase"/>
</dbReference>
<keyword evidence="7" id="KW-0347">Helicase</keyword>
<evidence type="ECO:0000259" key="12">
    <source>
        <dbReference type="PROSITE" id="PS51194"/>
    </source>
</evidence>
<name>A0A4Q1RKJ0_9FIRM</name>
<comment type="similarity">
    <text evidence="2">In the central section; belongs to the CRISPR-associated helicase Cas3 family.</text>
</comment>